<evidence type="ECO:0000313" key="3">
    <source>
        <dbReference type="EMBL" id="RXH09998.1"/>
    </source>
</evidence>
<reference evidence="3 5" key="2">
    <citation type="submission" date="2018-10" db="EMBL/GenBank/DDBJ databases">
        <title>Bradyrhizobium sp. nov., effective nodules isolated from peanut in China.</title>
        <authorList>
            <person name="Li Y."/>
        </authorList>
    </citation>
    <scope>NUCLEOTIDE SEQUENCE [LARGE SCALE GENOMIC DNA]</scope>
    <source>
        <strain evidence="3 5">CCBAU 53426</strain>
    </source>
</reference>
<dbReference type="Proteomes" id="UP000288972">
    <property type="component" value="Chromosome"/>
</dbReference>
<evidence type="ECO:0000313" key="4">
    <source>
        <dbReference type="Proteomes" id="UP000288972"/>
    </source>
</evidence>
<evidence type="ECO:0000313" key="2">
    <source>
        <dbReference type="EMBL" id="QAU44433.1"/>
    </source>
</evidence>
<sequence>MIVKAYKYKKSEGARRLSGYLAQDAYRATEPGESRNLYVANALDGMRVMQCLQRASRARIAFWHIIISPTTQLDKKDLNRILNLIITELNAADHPLMVWSHEKLRARRGGGPTHFHCVLGHVSPITKLALDMRNHARRLHKVAAVAAFDLEGQTSISPYHDSIVTHLIKEDRPDVARWLTDLKKVWPSQQSRMTDAMRRSAAAEGLDLASFCARLERLWNSGASEQSFARFLSNAGVMIRQGDRSEDSILLFRRDRLIGVLHRILQQPRTLVYQEASARFSALFGKTIDADGIPEASLTSNIEKLRQDKTDDLEVLLKRLRIKTLKLTYLPAGVRVGSTDAGNRIAERLRRLSRGEAILDRALELLWSDDAWVSTPIDKLIIHAGRSLKLGKAILLARPPTREHRALSQQPVEESSPALSDEALSYQPSGVKL</sequence>
<dbReference type="KEGG" id="bgz:XH91_03065"/>
<dbReference type="RefSeq" id="WP_128949215.1">
    <property type="nucleotide sequence ID" value="NZ_CP030053.1"/>
</dbReference>
<name>A0AAE5WWQ3_9BRAD</name>
<dbReference type="Proteomes" id="UP000290401">
    <property type="component" value="Unassembled WGS sequence"/>
</dbReference>
<protein>
    <submittedName>
        <fullName evidence="2">Uncharacterized protein</fullName>
    </submittedName>
</protein>
<dbReference type="AlphaFoldDB" id="A0AAE5WWQ3"/>
<feature type="region of interest" description="Disordered" evidence="1">
    <location>
        <begin position="402"/>
        <end position="433"/>
    </location>
</feature>
<dbReference type="EMBL" id="RDQZ01000022">
    <property type="protein sequence ID" value="RXH09998.1"/>
    <property type="molecule type" value="Genomic_DNA"/>
</dbReference>
<evidence type="ECO:0000313" key="5">
    <source>
        <dbReference type="Proteomes" id="UP000290401"/>
    </source>
</evidence>
<gene>
    <name evidence="3" type="ORF">EAS56_23915</name>
    <name evidence="2" type="ORF">XH91_03065</name>
</gene>
<proteinExistence type="predicted"/>
<keyword evidence="5" id="KW-1185">Reference proteome</keyword>
<dbReference type="EMBL" id="CP030053">
    <property type="protein sequence ID" value="QAU44433.1"/>
    <property type="molecule type" value="Genomic_DNA"/>
</dbReference>
<accession>A0AAE5WWQ3</accession>
<evidence type="ECO:0000256" key="1">
    <source>
        <dbReference type="SAM" id="MobiDB-lite"/>
    </source>
</evidence>
<reference evidence="2 4" key="1">
    <citation type="submission" date="2018-06" db="EMBL/GenBank/DDBJ databases">
        <title>Comparative genomics of rhizobia nodulating Arachis hypogaea in China.</title>
        <authorList>
            <person name="Li Y."/>
        </authorList>
    </citation>
    <scope>NUCLEOTIDE SEQUENCE [LARGE SCALE GENOMIC DNA]</scope>
    <source>
        <strain evidence="2 4">CCBAU 51670</strain>
    </source>
</reference>
<organism evidence="2 4">
    <name type="scientific">Bradyrhizobium guangzhouense</name>
    <dbReference type="NCBI Taxonomy" id="1325095"/>
    <lineage>
        <taxon>Bacteria</taxon>
        <taxon>Pseudomonadati</taxon>
        <taxon>Pseudomonadota</taxon>
        <taxon>Alphaproteobacteria</taxon>
        <taxon>Hyphomicrobiales</taxon>
        <taxon>Nitrobacteraceae</taxon>
        <taxon>Bradyrhizobium</taxon>
    </lineage>
</organism>